<keyword evidence="3" id="KW-0804">Transcription</keyword>
<protein>
    <submittedName>
        <fullName evidence="5">Helix-turn-helix transcriptional regulator</fullName>
    </submittedName>
</protein>
<dbReference type="CDD" id="cd06170">
    <property type="entry name" value="LuxR_C_like"/>
    <property type="match status" value="1"/>
</dbReference>
<dbReference type="InterPro" id="IPR036388">
    <property type="entry name" value="WH-like_DNA-bd_sf"/>
</dbReference>
<dbReference type="Pfam" id="PF00196">
    <property type="entry name" value="GerE"/>
    <property type="match status" value="1"/>
</dbReference>
<dbReference type="PROSITE" id="PS50043">
    <property type="entry name" value="HTH_LUXR_2"/>
    <property type="match status" value="1"/>
</dbReference>
<dbReference type="SUPFAM" id="SSF55781">
    <property type="entry name" value="GAF domain-like"/>
    <property type="match status" value="1"/>
</dbReference>
<reference evidence="5 6" key="2">
    <citation type="submission" date="2020-04" db="EMBL/GenBank/DDBJ databases">
        <authorList>
            <person name="Fomenkov A."/>
            <person name="Anton B.P."/>
            <person name="Roberts R.J."/>
        </authorList>
    </citation>
    <scope>NUCLEOTIDE SEQUENCE [LARGE SCALE GENOMIC DNA]</scope>
    <source>
        <strain evidence="5 6">S2</strain>
    </source>
</reference>
<dbReference type="GO" id="GO:0003677">
    <property type="term" value="F:DNA binding"/>
    <property type="evidence" value="ECO:0007669"/>
    <property type="project" value="UniProtKB-KW"/>
</dbReference>
<dbReference type="Gene3D" id="1.10.10.10">
    <property type="entry name" value="Winged helix-like DNA-binding domain superfamily/Winged helix DNA-binding domain"/>
    <property type="match status" value="1"/>
</dbReference>
<dbReference type="InterPro" id="IPR016032">
    <property type="entry name" value="Sig_transdc_resp-reg_C-effctor"/>
</dbReference>
<dbReference type="PANTHER" id="PTHR44688">
    <property type="entry name" value="DNA-BINDING TRANSCRIPTIONAL ACTIVATOR DEVR_DOSR"/>
    <property type="match status" value="1"/>
</dbReference>
<evidence type="ECO:0000259" key="4">
    <source>
        <dbReference type="PROSITE" id="PS50043"/>
    </source>
</evidence>
<reference evidence="5 6" key="1">
    <citation type="submission" date="2020-04" db="EMBL/GenBank/DDBJ databases">
        <title>Genome-Wide Identification of 5-Methylcytosine Sites in Bacterial Genomes By High-Throughput Sequencing of MspJI Restriction Fragments.</title>
        <authorList>
            <person name="Wu V."/>
        </authorList>
    </citation>
    <scope>NUCLEOTIDE SEQUENCE [LARGE SCALE GENOMIC DNA]</scope>
    <source>
        <strain evidence="5 6">S2</strain>
    </source>
</reference>
<evidence type="ECO:0000313" key="5">
    <source>
        <dbReference type="EMBL" id="QIZ09036.1"/>
    </source>
</evidence>
<dbReference type="SUPFAM" id="SSF46894">
    <property type="entry name" value="C-terminal effector domain of the bipartite response regulators"/>
    <property type="match status" value="1"/>
</dbReference>
<evidence type="ECO:0000256" key="1">
    <source>
        <dbReference type="ARBA" id="ARBA00023015"/>
    </source>
</evidence>
<name>A0A6H1P640_PRIMG</name>
<dbReference type="InterPro" id="IPR000792">
    <property type="entry name" value="Tscrpt_reg_LuxR_C"/>
</dbReference>
<proteinExistence type="predicted"/>
<evidence type="ECO:0000313" key="6">
    <source>
        <dbReference type="Proteomes" id="UP000501868"/>
    </source>
</evidence>
<organism evidence="5 6">
    <name type="scientific">Priestia megaterium</name>
    <name type="common">Bacillus megaterium</name>
    <dbReference type="NCBI Taxonomy" id="1404"/>
    <lineage>
        <taxon>Bacteria</taxon>
        <taxon>Bacillati</taxon>
        <taxon>Bacillota</taxon>
        <taxon>Bacilli</taxon>
        <taxon>Bacillales</taxon>
        <taxon>Bacillaceae</taxon>
        <taxon>Priestia</taxon>
    </lineage>
</organism>
<dbReference type="PANTHER" id="PTHR44688:SF16">
    <property type="entry name" value="DNA-BINDING TRANSCRIPTIONAL ACTIVATOR DEVR_DOSR"/>
    <property type="match status" value="1"/>
</dbReference>
<evidence type="ECO:0000256" key="2">
    <source>
        <dbReference type="ARBA" id="ARBA00023125"/>
    </source>
</evidence>
<dbReference type="SMART" id="SM00421">
    <property type="entry name" value="HTH_LUXR"/>
    <property type="match status" value="1"/>
</dbReference>
<dbReference type="EMBL" id="CP051128">
    <property type="protein sequence ID" value="QIZ09036.1"/>
    <property type="molecule type" value="Genomic_DNA"/>
</dbReference>
<keyword evidence="1" id="KW-0805">Transcription regulation</keyword>
<gene>
    <name evidence="5" type="ORF">HFZ78_21955</name>
</gene>
<dbReference type="PRINTS" id="PR00038">
    <property type="entry name" value="HTHLUXR"/>
</dbReference>
<feature type="domain" description="HTH luxR-type" evidence="4">
    <location>
        <begin position="163"/>
        <end position="228"/>
    </location>
</feature>
<keyword evidence="2" id="KW-0238">DNA-binding</keyword>
<sequence>MTSQYTLQHRIHDLEEATCHEERLYKILEVYMELYPVMNAYLFRFSPLGFLGEGIISLSSAGMVHIGDIRDDIRSLPIIYSAIHEKKAKYCSGIEYLKQTSSKYITSSSVRSIVVVPICYRSVIIGYICSNEFVKESSIDDKHLVSLTLYGKEVGKFLEKFDSVEDPQVLSKRELEVMRRIAWGESTKEMADSMEISELTVKQYVKTAIKKLGVQNRSHAIGELFRRGILS</sequence>
<accession>A0A6H1P640</accession>
<evidence type="ECO:0000256" key="3">
    <source>
        <dbReference type="ARBA" id="ARBA00023163"/>
    </source>
</evidence>
<dbReference type="GO" id="GO:0006355">
    <property type="term" value="P:regulation of DNA-templated transcription"/>
    <property type="evidence" value="ECO:0007669"/>
    <property type="project" value="InterPro"/>
</dbReference>
<dbReference type="Proteomes" id="UP000501868">
    <property type="component" value="Chromosome"/>
</dbReference>
<dbReference type="AlphaFoldDB" id="A0A6H1P640"/>